<evidence type="ECO:0000256" key="2">
    <source>
        <dbReference type="ARBA" id="ARBA00005582"/>
    </source>
</evidence>
<protein>
    <recommendedName>
        <fullName evidence="6">Nudix hydrolase domain-containing protein</fullName>
    </recommendedName>
</protein>
<dbReference type="Gene3D" id="3.90.79.10">
    <property type="entry name" value="Nucleoside Triphosphate Pyrophosphohydrolase"/>
    <property type="match status" value="1"/>
</dbReference>
<feature type="domain" description="Nudix hydrolase" evidence="6">
    <location>
        <begin position="8"/>
        <end position="150"/>
    </location>
</feature>
<evidence type="ECO:0000256" key="5">
    <source>
        <dbReference type="RuleBase" id="RU003476"/>
    </source>
</evidence>
<dbReference type="PROSITE" id="PS51462">
    <property type="entry name" value="NUDIX"/>
    <property type="match status" value="1"/>
</dbReference>
<dbReference type="PROSITE" id="PS00893">
    <property type="entry name" value="NUDIX_BOX"/>
    <property type="match status" value="1"/>
</dbReference>
<name>A0A917TH00_9ACTN</name>
<accession>A0A917TH00</accession>
<gene>
    <name evidence="7" type="ORF">GCM10007977_022030</name>
</gene>
<dbReference type="Proteomes" id="UP000642070">
    <property type="component" value="Unassembled WGS sequence"/>
</dbReference>
<dbReference type="GO" id="GO:0016787">
    <property type="term" value="F:hydrolase activity"/>
    <property type="evidence" value="ECO:0007669"/>
    <property type="project" value="UniProtKB-KW"/>
</dbReference>
<dbReference type="InterPro" id="IPR015797">
    <property type="entry name" value="NUDIX_hydrolase-like_dom_sf"/>
</dbReference>
<dbReference type="InterPro" id="IPR020476">
    <property type="entry name" value="Nudix_hydrolase"/>
</dbReference>
<dbReference type="InterPro" id="IPR000086">
    <property type="entry name" value="NUDIX_hydrolase_dom"/>
</dbReference>
<evidence type="ECO:0000256" key="3">
    <source>
        <dbReference type="ARBA" id="ARBA00022801"/>
    </source>
</evidence>
<evidence type="ECO:0000259" key="6">
    <source>
        <dbReference type="PROSITE" id="PS51462"/>
    </source>
</evidence>
<reference evidence="7" key="1">
    <citation type="journal article" date="2014" name="Int. J. Syst. Evol. Microbiol.">
        <title>Complete genome sequence of Corynebacterium casei LMG S-19264T (=DSM 44701T), isolated from a smear-ripened cheese.</title>
        <authorList>
            <consortium name="US DOE Joint Genome Institute (JGI-PGF)"/>
            <person name="Walter F."/>
            <person name="Albersmeier A."/>
            <person name="Kalinowski J."/>
            <person name="Ruckert C."/>
        </authorList>
    </citation>
    <scope>NUCLEOTIDE SEQUENCE</scope>
    <source>
        <strain evidence="7">JCM 19831</strain>
    </source>
</reference>
<dbReference type="PANTHER" id="PTHR43046">
    <property type="entry name" value="GDP-MANNOSE MANNOSYL HYDROLASE"/>
    <property type="match status" value="1"/>
</dbReference>
<dbReference type="PRINTS" id="PR00502">
    <property type="entry name" value="NUDIXFAMILY"/>
</dbReference>
<keyword evidence="4" id="KW-0460">Magnesium</keyword>
<organism evidence="7 8">
    <name type="scientific">Dactylosporangium sucinum</name>
    <dbReference type="NCBI Taxonomy" id="1424081"/>
    <lineage>
        <taxon>Bacteria</taxon>
        <taxon>Bacillati</taxon>
        <taxon>Actinomycetota</taxon>
        <taxon>Actinomycetes</taxon>
        <taxon>Micromonosporales</taxon>
        <taxon>Micromonosporaceae</taxon>
        <taxon>Dactylosporangium</taxon>
    </lineage>
</organism>
<dbReference type="CDD" id="cd04685">
    <property type="entry name" value="NUDIX_Hydrolase"/>
    <property type="match status" value="1"/>
</dbReference>
<evidence type="ECO:0000313" key="7">
    <source>
        <dbReference type="EMBL" id="GGM20433.1"/>
    </source>
</evidence>
<dbReference type="SUPFAM" id="SSF55811">
    <property type="entry name" value="Nudix"/>
    <property type="match status" value="1"/>
</dbReference>
<sequence>MTDGAGVIDRRAARVLLIDPAGRVLLLHGWDPARPDHRYWFTVGGGLEAGESLRDAAVREVYEETGLRVAPADLSGPVRTDMVRFPFDGRWYTQEQSFFVVRTLEFEVDLTHLGEYEVGCIDVGRWWSADELRETPERYYPEDLVALLREVG</sequence>
<comment type="cofactor">
    <cofactor evidence="1">
        <name>Mg(2+)</name>
        <dbReference type="ChEBI" id="CHEBI:18420"/>
    </cofactor>
</comment>
<keyword evidence="8" id="KW-1185">Reference proteome</keyword>
<comment type="similarity">
    <text evidence="2 5">Belongs to the Nudix hydrolase family.</text>
</comment>
<dbReference type="InterPro" id="IPR020084">
    <property type="entry name" value="NUDIX_hydrolase_CS"/>
</dbReference>
<dbReference type="EMBL" id="BMPI01000008">
    <property type="protein sequence ID" value="GGM20433.1"/>
    <property type="molecule type" value="Genomic_DNA"/>
</dbReference>
<evidence type="ECO:0000313" key="8">
    <source>
        <dbReference type="Proteomes" id="UP000642070"/>
    </source>
</evidence>
<evidence type="ECO:0000256" key="1">
    <source>
        <dbReference type="ARBA" id="ARBA00001946"/>
    </source>
</evidence>
<dbReference type="Pfam" id="PF00293">
    <property type="entry name" value="NUDIX"/>
    <property type="match status" value="1"/>
</dbReference>
<comment type="caution">
    <text evidence="7">The sequence shown here is derived from an EMBL/GenBank/DDBJ whole genome shotgun (WGS) entry which is preliminary data.</text>
</comment>
<keyword evidence="3 5" id="KW-0378">Hydrolase</keyword>
<dbReference type="PANTHER" id="PTHR43046:SF12">
    <property type="entry name" value="GDP-MANNOSE MANNOSYL HYDROLASE"/>
    <property type="match status" value="1"/>
</dbReference>
<evidence type="ECO:0000256" key="4">
    <source>
        <dbReference type="ARBA" id="ARBA00022842"/>
    </source>
</evidence>
<dbReference type="RefSeq" id="WP_190249653.1">
    <property type="nucleotide sequence ID" value="NZ_BMPI01000008.1"/>
</dbReference>
<proteinExistence type="inferred from homology"/>
<reference evidence="7" key="2">
    <citation type="submission" date="2020-09" db="EMBL/GenBank/DDBJ databases">
        <authorList>
            <person name="Sun Q."/>
            <person name="Ohkuma M."/>
        </authorList>
    </citation>
    <scope>NUCLEOTIDE SEQUENCE</scope>
    <source>
        <strain evidence="7">JCM 19831</strain>
    </source>
</reference>
<dbReference type="AlphaFoldDB" id="A0A917TH00"/>